<evidence type="ECO:0000313" key="3">
    <source>
        <dbReference type="EMBL" id="WLD58813.1"/>
    </source>
</evidence>
<dbReference type="CDD" id="cd06170">
    <property type="entry name" value="LuxR_C_like"/>
    <property type="match status" value="1"/>
</dbReference>
<dbReference type="PROSITE" id="PS50043">
    <property type="entry name" value="HTH_LUXR_2"/>
    <property type="match status" value="1"/>
</dbReference>
<sequence>MKQHYFVSATSDSHPRWVQAFDDALMIPAPPPVMDRDTVVWVHTSMSNWTDIVASAVRCEARAIVLTLGPRQPELIAALTAGARGYAHAWSSIDILQQIAKVVDNGGLWVGADFLNQLVSATAARLQDAAEDDHADDDLLSTLTDREREVALAVAAGASNKEVARQLDITERTVKAHLGVVFQKLGVRDRLHLALQLKNTHPVL</sequence>
<dbReference type="RefSeq" id="WP_304996099.1">
    <property type="nucleotide sequence ID" value="NZ_CP101717.1"/>
</dbReference>
<evidence type="ECO:0000256" key="1">
    <source>
        <dbReference type="ARBA" id="ARBA00023125"/>
    </source>
</evidence>
<dbReference type="InterPro" id="IPR039420">
    <property type="entry name" value="WalR-like"/>
</dbReference>
<proteinExistence type="predicted"/>
<dbReference type="SMART" id="SM00421">
    <property type="entry name" value="HTH_LUXR"/>
    <property type="match status" value="1"/>
</dbReference>
<dbReference type="GO" id="GO:0003677">
    <property type="term" value="F:DNA binding"/>
    <property type="evidence" value="ECO:0007669"/>
    <property type="project" value="UniProtKB-KW"/>
</dbReference>
<reference evidence="3" key="1">
    <citation type="submission" date="2022-07" db="EMBL/GenBank/DDBJ databases">
        <title>Complete genome sequence of Salinispirillum sp. LH10-3-1 capable of multiple carbohydrate inversion isolated from a soda lake.</title>
        <authorList>
            <person name="Liu J."/>
            <person name="Zhai Y."/>
            <person name="Zhang H."/>
            <person name="Yang H."/>
            <person name="Qu J."/>
            <person name="Li J."/>
        </authorList>
    </citation>
    <scope>NUCLEOTIDE SEQUENCE</scope>
    <source>
        <strain evidence="3">LH 10-3-1</strain>
    </source>
</reference>
<dbReference type="EMBL" id="CP101717">
    <property type="protein sequence ID" value="WLD58813.1"/>
    <property type="molecule type" value="Genomic_DNA"/>
</dbReference>
<feature type="domain" description="HTH luxR-type" evidence="2">
    <location>
        <begin position="136"/>
        <end position="201"/>
    </location>
</feature>
<dbReference type="InterPro" id="IPR000792">
    <property type="entry name" value="Tscrpt_reg_LuxR_C"/>
</dbReference>
<protein>
    <submittedName>
        <fullName evidence="3">Response regulator transcription factor</fullName>
    </submittedName>
</protein>
<dbReference type="AlphaFoldDB" id="A0AB38YI66"/>
<dbReference type="InterPro" id="IPR016032">
    <property type="entry name" value="Sig_transdc_resp-reg_C-effctor"/>
</dbReference>
<dbReference type="PRINTS" id="PR00038">
    <property type="entry name" value="HTHLUXR"/>
</dbReference>
<evidence type="ECO:0000259" key="2">
    <source>
        <dbReference type="PROSITE" id="PS50043"/>
    </source>
</evidence>
<dbReference type="Pfam" id="PF00196">
    <property type="entry name" value="GerE"/>
    <property type="match status" value="1"/>
</dbReference>
<dbReference type="SUPFAM" id="SSF46894">
    <property type="entry name" value="C-terminal effector domain of the bipartite response regulators"/>
    <property type="match status" value="1"/>
</dbReference>
<gene>
    <name evidence="3" type="ORF">NFC81_03210</name>
</gene>
<name>A0AB38YI66_9GAMM</name>
<organism evidence="3">
    <name type="scientific">Salinispirillum sp. LH 10-3-1</name>
    <dbReference type="NCBI Taxonomy" id="2952525"/>
    <lineage>
        <taxon>Bacteria</taxon>
        <taxon>Pseudomonadati</taxon>
        <taxon>Pseudomonadota</taxon>
        <taxon>Gammaproteobacteria</taxon>
        <taxon>Oceanospirillales</taxon>
        <taxon>Saccharospirillaceae</taxon>
        <taxon>Salinispirillum</taxon>
    </lineage>
</organism>
<dbReference type="Gene3D" id="3.40.50.2300">
    <property type="match status" value="1"/>
</dbReference>
<accession>A0AB38YI66</accession>
<dbReference type="GO" id="GO:0006355">
    <property type="term" value="P:regulation of DNA-templated transcription"/>
    <property type="evidence" value="ECO:0007669"/>
    <property type="project" value="InterPro"/>
</dbReference>
<dbReference type="PANTHER" id="PTHR43214">
    <property type="entry name" value="TWO-COMPONENT RESPONSE REGULATOR"/>
    <property type="match status" value="1"/>
</dbReference>
<dbReference type="PANTHER" id="PTHR43214:SF38">
    <property type="entry name" value="NITRATE_NITRITE RESPONSE REGULATOR PROTEIN NARL"/>
    <property type="match status" value="1"/>
</dbReference>
<keyword evidence="1" id="KW-0238">DNA-binding</keyword>